<comment type="caution">
    <text evidence="1">The sequence shown here is derived from an EMBL/GenBank/DDBJ whole genome shotgun (WGS) entry which is preliminary data.</text>
</comment>
<dbReference type="Proteomes" id="UP000027850">
    <property type="component" value="Unassembled WGS sequence"/>
</dbReference>
<sequence length="39" mass="4418">MRFAGFGTIFAIYLMKSQVGVSTFKPLKTKVMNLFMAKD</sequence>
<accession>A0AB34LEN8</accession>
<name>A0AB34LEN8_PARDI</name>
<reference evidence="1 2" key="1">
    <citation type="submission" date="2014-04" db="EMBL/GenBank/DDBJ databases">
        <authorList>
            <person name="Sears C."/>
            <person name="Carroll K."/>
            <person name="Sack B.R."/>
            <person name="Qadri F."/>
            <person name="Myers L.L."/>
            <person name="Chung G.-T."/>
            <person name="Escheverria P."/>
            <person name="Fraser C.M."/>
            <person name="Sadzewicz L."/>
            <person name="Shefchek K.A."/>
            <person name="Tallon L."/>
            <person name="Das S.P."/>
            <person name="Daugherty S."/>
            <person name="Mongodin E.F."/>
        </authorList>
    </citation>
    <scope>NUCLEOTIDE SEQUENCE [LARGE SCALE GENOMIC DNA]</scope>
    <source>
        <strain evidence="1 2">3776 D15 i</strain>
    </source>
</reference>
<gene>
    <name evidence="1" type="ORF">M091_4434</name>
</gene>
<dbReference type="AlphaFoldDB" id="A0AB34LEN8"/>
<proteinExistence type="predicted"/>
<organism evidence="1 2">
    <name type="scientific">Parabacteroides distasonis str. 3776 D15 i</name>
    <dbReference type="NCBI Taxonomy" id="1339342"/>
    <lineage>
        <taxon>Bacteria</taxon>
        <taxon>Pseudomonadati</taxon>
        <taxon>Bacteroidota</taxon>
        <taxon>Bacteroidia</taxon>
        <taxon>Bacteroidales</taxon>
        <taxon>Tannerellaceae</taxon>
        <taxon>Parabacteroides</taxon>
    </lineage>
</organism>
<evidence type="ECO:0000313" key="2">
    <source>
        <dbReference type="Proteomes" id="UP000027850"/>
    </source>
</evidence>
<dbReference type="EMBL" id="JNHK01000058">
    <property type="protein sequence ID" value="KDS39133.1"/>
    <property type="molecule type" value="Genomic_DNA"/>
</dbReference>
<protein>
    <submittedName>
        <fullName evidence="1">Uncharacterized protein</fullName>
    </submittedName>
</protein>
<evidence type="ECO:0000313" key="1">
    <source>
        <dbReference type="EMBL" id="KDS39133.1"/>
    </source>
</evidence>